<keyword evidence="6" id="KW-0539">Nucleus</keyword>
<evidence type="ECO:0000256" key="2">
    <source>
        <dbReference type="ARBA" id="ARBA00022552"/>
    </source>
</evidence>
<dbReference type="RefSeq" id="XP_025831809.1">
    <property type="nucleotide sequence ID" value="XM_025976024.1"/>
</dbReference>
<keyword evidence="4" id="KW-0010">Activator</keyword>
<name>A0A7F5R772_AGRPL</name>
<comment type="subcellular location">
    <subcellularLocation>
        <location evidence="1">Nucleus</location>
        <location evidence="1">Nucleolus</location>
    </subcellularLocation>
</comment>
<evidence type="ECO:0000256" key="3">
    <source>
        <dbReference type="ARBA" id="ARBA00023015"/>
    </source>
</evidence>
<evidence type="ECO:0000256" key="1">
    <source>
        <dbReference type="ARBA" id="ARBA00004604"/>
    </source>
</evidence>
<evidence type="ECO:0000259" key="7">
    <source>
        <dbReference type="Pfam" id="PF08168"/>
    </source>
</evidence>
<dbReference type="GeneID" id="112903878"/>
<dbReference type="InterPro" id="IPR012584">
    <property type="entry name" value="NOL11_N"/>
</dbReference>
<reference evidence="10" key="1">
    <citation type="submission" date="2025-08" db="UniProtKB">
        <authorList>
            <consortium name="RefSeq"/>
        </authorList>
    </citation>
    <scope>IDENTIFICATION</scope>
    <source>
        <tissue evidence="10">Entire body</tissue>
    </source>
</reference>
<protein>
    <submittedName>
        <fullName evidence="10">Nucleolar protein 11-like isoform X1</fullName>
    </submittedName>
</protein>
<dbReference type="GO" id="GO:0005730">
    <property type="term" value="C:nucleolus"/>
    <property type="evidence" value="ECO:0007669"/>
    <property type="project" value="UniProtKB-SubCell"/>
</dbReference>
<dbReference type="KEGG" id="apln:112903878"/>
<feature type="domain" description="Nucleolar protein 11 C-terminal" evidence="8">
    <location>
        <begin position="384"/>
        <end position="612"/>
    </location>
</feature>
<feature type="domain" description="Nucleolar protein 11 N-terminal" evidence="7">
    <location>
        <begin position="1"/>
        <end position="327"/>
    </location>
</feature>
<dbReference type="PANTHER" id="PTHR15633">
    <property type="entry name" value="NUCLEOLAR PROTEIN 11"/>
    <property type="match status" value="1"/>
</dbReference>
<proteinExistence type="predicted"/>
<keyword evidence="9" id="KW-1185">Reference proteome</keyword>
<gene>
    <name evidence="10" type="primary">LOC112903878</name>
</gene>
<sequence>MAKLGNYYGLCPLIDHKSLLGITEDSEAGHVIVTLGKNICIKYRIADQKQIHSWRTKDKFSSAVIYDFSSSKYAAVFNNLYIRIWNDGEENIDKLKKYKFTKQIHSLIQCAKQTFVIFKDLSVSELSKALETRKEKAEETKEVEIVDVLYCNRKDEIYIGIISNEEKHIFEWSLFIDGNFHFKGRENLNVRKSVEIAGHVMCHLAVEGCIKLLTLWSDGYMYAYQLSPSVSEDEIKSNKNSIGKRFAILQSLSLKSPVSMVPLNQQYIALYGADWNEEGAVLLLYNTQFKVIQSKVSFKLFTSGSKLWRVGTNLLLGMGHNLAVIPYHLHDEELATLIGSHKEAFVENSNYLESDVTIVDKVQLLDWDTFKNDDRKDVILNGVFNKKVPENIAPKIDHLLEKGRPEAAVCSELLSQLIEEKNIDVILDAVDYFVDVPEESIAKLIEFGLTVDAKVFNNNKHSENLPESLQPVGRHLFLEKILVLRFSDILLLPHLRRNLDIDAVLNLLMYIQRMFSHEVYCLPKMDFVETEKKLIEWTSLLLDAKYQTILLSQNDSVLNLLKSLSEIVEQHLNSLKELDRLYPELEKIKARKGNENVRSSSLFYCVEKMSLY</sequence>
<evidence type="ECO:0000313" key="9">
    <source>
        <dbReference type="Proteomes" id="UP000192223"/>
    </source>
</evidence>
<dbReference type="InParanoid" id="A0A7F5R772"/>
<dbReference type="Pfam" id="PF20998">
    <property type="entry name" value="Nol11_C"/>
    <property type="match status" value="1"/>
</dbReference>
<organism evidence="9 10">
    <name type="scientific">Agrilus planipennis</name>
    <name type="common">Emerald ash borer</name>
    <name type="synonym">Agrilus marcopoli</name>
    <dbReference type="NCBI Taxonomy" id="224129"/>
    <lineage>
        <taxon>Eukaryota</taxon>
        <taxon>Metazoa</taxon>
        <taxon>Ecdysozoa</taxon>
        <taxon>Arthropoda</taxon>
        <taxon>Hexapoda</taxon>
        <taxon>Insecta</taxon>
        <taxon>Pterygota</taxon>
        <taxon>Neoptera</taxon>
        <taxon>Endopterygota</taxon>
        <taxon>Coleoptera</taxon>
        <taxon>Polyphaga</taxon>
        <taxon>Elateriformia</taxon>
        <taxon>Buprestoidea</taxon>
        <taxon>Buprestidae</taxon>
        <taxon>Agrilinae</taxon>
        <taxon>Agrilus</taxon>
    </lineage>
</organism>
<evidence type="ECO:0000256" key="5">
    <source>
        <dbReference type="ARBA" id="ARBA00023163"/>
    </source>
</evidence>
<evidence type="ECO:0000313" key="10">
    <source>
        <dbReference type="RefSeq" id="XP_025831809.1"/>
    </source>
</evidence>
<dbReference type="GO" id="GO:0003723">
    <property type="term" value="F:RNA binding"/>
    <property type="evidence" value="ECO:0007669"/>
    <property type="project" value="TreeGrafter"/>
</dbReference>
<dbReference type="AlphaFoldDB" id="A0A7F5R772"/>
<dbReference type="OrthoDB" id="6502630at2759"/>
<dbReference type="PANTHER" id="PTHR15633:SF2">
    <property type="entry name" value="NUCLEOLAR PROTEIN 11"/>
    <property type="match status" value="1"/>
</dbReference>
<keyword evidence="5" id="KW-0804">Transcription</keyword>
<dbReference type="GO" id="GO:0030490">
    <property type="term" value="P:maturation of SSU-rRNA"/>
    <property type="evidence" value="ECO:0007669"/>
    <property type="project" value="InterPro"/>
</dbReference>
<dbReference type="Proteomes" id="UP000192223">
    <property type="component" value="Unplaced"/>
</dbReference>
<evidence type="ECO:0000256" key="4">
    <source>
        <dbReference type="ARBA" id="ARBA00023159"/>
    </source>
</evidence>
<accession>A0A7F5R772</accession>
<keyword evidence="2" id="KW-0698">rRNA processing</keyword>
<dbReference type="InterPro" id="IPR042859">
    <property type="entry name" value="NOL11"/>
</dbReference>
<dbReference type="Pfam" id="PF08168">
    <property type="entry name" value="NOL11_N"/>
    <property type="match status" value="1"/>
</dbReference>
<dbReference type="FunCoup" id="A0A7F5R772">
    <property type="interactions" value="323"/>
</dbReference>
<dbReference type="InterPro" id="IPR048897">
    <property type="entry name" value="Nol11_C"/>
</dbReference>
<keyword evidence="3" id="KW-0805">Transcription regulation</keyword>
<evidence type="ECO:0000256" key="6">
    <source>
        <dbReference type="ARBA" id="ARBA00023242"/>
    </source>
</evidence>
<evidence type="ECO:0000259" key="8">
    <source>
        <dbReference type="Pfam" id="PF20998"/>
    </source>
</evidence>